<gene>
    <name evidence="1" type="ORF">JA13_011</name>
</gene>
<name>A0A384ZW04_9CAUD</name>
<accession>A0A384ZW04</accession>
<protein>
    <submittedName>
        <fullName evidence="1">Putative O-acetyl-ADP-ribose deacetylase</fullName>
    </submittedName>
</protein>
<dbReference type="Proteomes" id="UP000263742">
    <property type="component" value="Segment"/>
</dbReference>
<proteinExistence type="predicted"/>
<dbReference type="SUPFAM" id="SSF52949">
    <property type="entry name" value="Macro domain-like"/>
    <property type="match status" value="1"/>
</dbReference>
<evidence type="ECO:0000313" key="2">
    <source>
        <dbReference type="Proteomes" id="UP000263742"/>
    </source>
</evidence>
<evidence type="ECO:0000313" key="1">
    <source>
        <dbReference type="EMBL" id="AXG66414.1"/>
    </source>
</evidence>
<dbReference type="InterPro" id="IPR043472">
    <property type="entry name" value="Macro_dom-like"/>
</dbReference>
<organism evidence="1 2">
    <name type="scientific">Dickeya phage vB_DsoM_JA13</name>
    <dbReference type="NCBI Taxonomy" id="2283030"/>
    <lineage>
        <taxon>Viruses</taxon>
        <taxon>Duplodnaviria</taxon>
        <taxon>Heunggongvirae</taxon>
        <taxon>Uroviricota</taxon>
        <taxon>Caudoviricetes</taxon>
        <taxon>Salmondvirus</taxon>
        <taxon>Salmondvirus JA11</taxon>
    </lineage>
</organism>
<dbReference type="Gene3D" id="3.40.220.10">
    <property type="entry name" value="Leucine Aminopeptidase, subunit E, domain 1"/>
    <property type="match status" value="1"/>
</dbReference>
<reference evidence="1 2" key="1">
    <citation type="journal article" date="2018" name="Front. Microbiol.">
        <title>Jumbo Bacteriophages Are Represented Within an Increasing Diversity of Environmental Viruses Infecting the Emerging Phytopathogen, Dickeya solani.</title>
        <authorList>
            <person name="Day A.W."/>
            <person name="Ahn J."/>
            <person name="Salmond G.P.C."/>
        </authorList>
    </citation>
    <scope>NUCLEOTIDE SEQUENCE [LARGE SCALE GENOMIC DNA]</scope>
</reference>
<sequence length="195" mass="22134">MDLSAIGYARKDFRVIPVHEGSFVRDFLQGEFKVMGIECDARASYNSPIQTRLKSIFPNLAQQMKAVQPDTKLLGTTILSAVNTHSIQCGLIANMFISTGFGLDRTGKNKRQTPVDRFSEKFLIESFRNLVTQLRRRNIEPDRQIAVQRFYGGPGGVEWKKVQDVLDMICEEHRINIMAYLPKGHDANFVSDSNH</sequence>
<dbReference type="EMBL" id="MH460460">
    <property type="protein sequence ID" value="AXG66414.1"/>
    <property type="molecule type" value="Genomic_DNA"/>
</dbReference>